<name>A0A0C3R7B6_9PORP</name>
<sequence>MAKEEIQDKKLKKLFQLSEREKLSEDFNKRLMQKIVRETYRKEQRNTIKSMSLLGAFILFTLILIRFTLRYFSISIPLPSFKEQAELLVPLIAISFILILLLSLDYWLRKKFLRP</sequence>
<protein>
    <recommendedName>
        <fullName evidence="6">DUF5056 domain-containing protein</fullName>
    </recommendedName>
</protein>
<dbReference type="AlphaFoldDB" id="A0A0C3R7B6"/>
<evidence type="ECO:0000313" key="4">
    <source>
        <dbReference type="Proteomes" id="UP000031937"/>
    </source>
</evidence>
<comment type="caution">
    <text evidence="2">The sequence shown here is derived from an EMBL/GenBank/DDBJ whole genome shotgun (WGS) entry which is preliminary data.</text>
</comment>
<reference evidence="2 5" key="1">
    <citation type="submission" date="2014-07" db="EMBL/GenBank/DDBJ databases">
        <title>Porphyromonadaceae bacterium OUH 308042 = ATCC BAA-2681 = DSM 28342 draft genome.</title>
        <authorList>
            <person name="Sydenham T.V."/>
            <person name="Hasman H."/>
            <person name="Justensen U.S."/>
        </authorList>
    </citation>
    <scope>NUCLEOTIDE SEQUENCE [LARGE SCALE GENOMIC DNA]</scope>
    <source>
        <strain evidence="2 5">OUH 308042</strain>
    </source>
</reference>
<keyword evidence="1" id="KW-0812">Transmembrane</keyword>
<gene>
    <name evidence="2" type="ORF">BA92_03070</name>
    <name evidence="3" type="ORF">IE90_00265</name>
</gene>
<evidence type="ECO:0000313" key="5">
    <source>
        <dbReference type="Proteomes" id="UP000031980"/>
    </source>
</evidence>
<accession>A0A0C3R7B6</accession>
<dbReference type="EMBL" id="JPIT01000006">
    <property type="protein sequence ID" value="KIO47440.1"/>
    <property type="molecule type" value="Genomic_DNA"/>
</dbReference>
<keyword evidence="1" id="KW-0472">Membrane</keyword>
<feature type="transmembrane region" description="Helical" evidence="1">
    <location>
        <begin position="51"/>
        <end position="69"/>
    </location>
</feature>
<feature type="transmembrane region" description="Helical" evidence="1">
    <location>
        <begin position="89"/>
        <end position="108"/>
    </location>
</feature>
<organism evidence="2 5">
    <name type="scientific">Sanguibacteroides justesenii</name>
    <dbReference type="NCBI Taxonomy" id="1547597"/>
    <lineage>
        <taxon>Bacteria</taxon>
        <taxon>Pseudomonadati</taxon>
        <taxon>Bacteroidota</taxon>
        <taxon>Bacteroidia</taxon>
        <taxon>Bacteroidales</taxon>
        <taxon>Porphyromonadaceae</taxon>
        <taxon>Sanguibacteroides</taxon>
    </lineage>
</organism>
<evidence type="ECO:0000256" key="1">
    <source>
        <dbReference type="SAM" id="Phobius"/>
    </source>
</evidence>
<keyword evidence="1" id="KW-1133">Transmembrane helix</keyword>
<reference evidence="3 4" key="2">
    <citation type="submission" date="2014-07" db="EMBL/GenBank/DDBJ databases">
        <title>Porphyromonadaceae bacterium OUH 334697 = ATCC BAA-2682 = DSM 28341 draft genome.</title>
        <authorList>
            <person name="Sydenham T.V."/>
            <person name="Hasman H."/>
            <person name="Justesen U.S."/>
        </authorList>
    </citation>
    <scope>NUCLEOTIDE SEQUENCE [LARGE SCALE GENOMIC DNA]</scope>
    <source>
        <strain evidence="3 4">OUH 334697</strain>
    </source>
</reference>
<proteinExistence type="predicted"/>
<dbReference type="RefSeq" id="WP_041501920.1">
    <property type="nucleotide sequence ID" value="NZ_JPIT01000006.1"/>
</dbReference>
<dbReference type="EMBL" id="JPIU01000036">
    <property type="protein sequence ID" value="KIO46065.1"/>
    <property type="molecule type" value="Genomic_DNA"/>
</dbReference>
<dbReference type="Proteomes" id="UP000031980">
    <property type="component" value="Unassembled WGS sequence"/>
</dbReference>
<evidence type="ECO:0008006" key="6">
    <source>
        <dbReference type="Google" id="ProtNLM"/>
    </source>
</evidence>
<evidence type="ECO:0000313" key="2">
    <source>
        <dbReference type="EMBL" id="KIO46065.1"/>
    </source>
</evidence>
<keyword evidence="5" id="KW-1185">Reference proteome</keyword>
<evidence type="ECO:0000313" key="3">
    <source>
        <dbReference type="EMBL" id="KIO47440.1"/>
    </source>
</evidence>
<dbReference type="Proteomes" id="UP000031937">
    <property type="component" value="Unassembled WGS sequence"/>
</dbReference>